<proteinExistence type="predicted"/>
<feature type="DNA-binding region" description="H-T-H motif" evidence="4">
    <location>
        <begin position="41"/>
        <end position="60"/>
    </location>
</feature>
<keyword evidence="1" id="KW-0805">Transcription regulation</keyword>
<gene>
    <name evidence="6" type="ORF">SAMN05444272_2549</name>
</gene>
<dbReference type="GO" id="GO:0003677">
    <property type="term" value="F:DNA binding"/>
    <property type="evidence" value="ECO:0007669"/>
    <property type="project" value="UniProtKB-UniRule"/>
</dbReference>
<dbReference type="SUPFAM" id="SSF46689">
    <property type="entry name" value="Homeodomain-like"/>
    <property type="match status" value="1"/>
</dbReference>
<organism evidence="6 7">
    <name type="scientific">Roseibium suaedae</name>
    <dbReference type="NCBI Taxonomy" id="735517"/>
    <lineage>
        <taxon>Bacteria</taxon>
        <taxon>Pseudomonadati</taxon>
        <taxon>Pseudomonadota</taxon>
        <taxon>Alphaproteobacteria</taxon>
        <taxon>Hyphomicrobiales</taxon>
        <taxon>Stappiaceae</taxon>
        <taxon>Roseibium</taxon>
    </lineage>
</organism>
<dbReference type="PANTHER" id="PTHR47506">
    <property type="entry name" value="TRANSCRIPTIONAL REGULATORY PROTEIN"/>
    <property type="match status" value="1"/>
</dbReference>
<evidence type="ECO:0000313" key="7">
    <source>
        <dbReference type="Proteomes" id="UP000186002"/>
    </source>
</evidence>
<keyword evidence="2 4" id="KW-0238">DNA-binding</keyword>
<evidence type="ECO:0000259" key="5">
    <source>
        <dbReference type="PROSITE" id="PS50977"/>
    </source>
</evidence>
<protein>
    <submittedName>
        <fullName evidence="6">Transcriptional regulator, TetR family</fullName>
    </submittedName>
</protein>
<dbReference type="InterPro" id="IPR011075">
    <property type="entry name" value="TetR_C"/>
</dbReference>
<dbReference type="STRING" id="735517.SAMN05444272_2549"/>
<reference evidence="6 7" key="1">
    <citation type="submission" date="2016-11" db="EMBL/GenBank/DDBJ databases">
        <authorList>
            <person name="Jaros S."/>
            <person name="Januszkiewicz K."/>
            <person name="Wedrychowicz H."/>
        </authorList>
    </citation>
    <scope>NUCLEOTIDE SEQUENCE [LARGE SCALE GENOMIC DNA]</scope>
    <source>
        <strain evidence="6 7">DSM 22153</strain>
    </source>
</reference>
<sequence>MALEKYDRSCFFRCMKSKQTKQRLLNTGLDLLSVEGLEGLSIGRVAAEAGLSKSGLFAHVQSKQALEIELFDASAELAYRSYVEEALKQPAGFARLRALVEGWLGWSGKAGLRGGCPVAAALFELDDRPGPVRDHVAMLERRWRHLLLQLTAETIEAGEFRKELDPEQFVWELCGIYLSHHASSRFMHDPASGPRAAVALEALFERAKSHN</sequence>
<dbReference type="Gene3D" id="1.10.357.10">
    <property type="entry name" value="Tetracycline Repressor, domain 2"/>
    <property type="match status" value="1"/>
</dbReference>
<dbReference type="InterPro" id="IPR009057">
    <property type="entry name" value="Homeodomain-like_sf"/>
</dbReference>
<keyword evidence="3" id="KW-0804">Transcription</keyword>
<keyword evidence="7" id="KW-1185">Reference proteome</keyword>
<dbReference type="SUPFAM" id="SSF48498">
    <property type="entry name" value="Tetracyclin repressor-like, C-terminal domain"/>
    <property type="match status" value="1"/>
</dbReference>
<dbReference type="PANTHER" id="PTHR47506:SF6">
    <property type="entry name" value="HTH-TYPE TRANSCRIPTIONAL REPRESSOR NEMR"/>
    <property type="match status" value="1"/>
</dbReference>
<evidence type="ECO:0000256" key="4">
    <source>
        <dbReference type="PROSITE-ProRule" id="PRU00335"/>
    </source>
</evidence>
<evidence type="ECO:0000256" key="2">
    <source>
        <dbReference type="ARBA" id="ARBA00023125"/>
    </source>
</evidence>
<dbReference type="AlphaFoldDB" id="A0A1M7IIX1"/>
<dbReference type="Pfam" id="PF16925">
    <property type="entry name" value="TetR_C_13"/>
    <property type="match status" value="1"/>
</dbReference>
<dbReference type="Pfam" id="PF00440">
    <property type="entry name" value="TetR_N"/>
    <property type="match status" value="1"/>
</dbReference>
<dbReference type="PROSITE" id="PS50977">
    <property type="entry name" value="HTH_TETR_2"/>
    <property type="match status" value="1"/>
</dbReference>
<dbReference type="EMBL" id="FRBW01000002">
    <property type="protein sequence ID" value="SHM40724.1"/>
    <property type="molecule type" value="Genomic_DNA"/>
</dbReference>
<evidence type="ECO:0000256" key="1">
    <source>
        <dbReference type="ARBA" id="ARBA00023015"/>
    </source>
</evidence>
<dbReference type="Proteomes" id="UP000186002">
    <property type="component" value="Unassembled WGS sequence"/>
</dbReference>
<feature type="domain" description="HTH tetR-type" evidence="5">
    <location>
        <begin position="18"/>
        <end position="78"/>
    </location>
</feature>
<dbReference type="InterPro" id="IPR001647">
    <property type="entry name" value="HTH_TetR"/>
</dbReference>
<evidence type="ECO:0000256" key="3">
    <source>
        <dbReference type="ARBA" id="ARBA00023163"/>
    </source>
</evidence>
<evidence type="ECO:0000313" key="6">
    <source>
        <dbReference type="EMBL" id="SHM40724.1"/>
    </source>
</evidence>
<dbReference type="RefSeq" id="WP_208980060.1">
    <property type="nucleotide sequence ID" value="NZ_FRBW01000002.1"/>
</dbReference>
<dbReference type="InterPro" id="IPR036271">
    <property type="entry name" value="Tet_transcr_reg_TetR-rel_C_sf"/>
</dbReference>
<accession>A0A1M7IIX1</accession>
<dbReference type="Gene3D" id="1.10.10.60">
    <property type="entry name" value="Homeodomain-like"/>
    <property type="match status" value="1"/>
</dbReference>
<name>A0A1M7IIX1_9HYPH</name>